<feature type="domain" description="Helicase C-terminal" evidence="5">
    <location>
        <begin position="902"/>
        <end position="1063"/>
    </location>
</feature>
<dbReference type="InterPro" id="IPR007527">
    <property type="entry name" value="Znf_SWIM"/>
</dbReference>
<dbReference type="FunFam" id="3.40.50.300:FF:000533">
    <property type="entry name" value="Helicase, Snf2 family"/>
    <property type="match status" value="1"/>
</dbReference>
<dbReference type="EMBL" id="QJTJ01000025">
    <property type="protein sequence ID" value="PYF04250.1"/>
    <property type="molecule type" value="Genomic_DNA"/>
</dbReference>
<evidence type="ECO:0000313" key="7">
    <source>
        <dbReference type="Proteomes" id="UP000247416"/>
    </source>
</evidence>
<dbReference type="InterPro" id="IPR027417">
    <property type="entry name" value="P-loop_NTPase"/>
</dbReference>
<feature type="domain" description="SWIM-type" evidence="3">
    <location>
        <begin position="51"/>
        <end position="90"/>
    </location>
</feature>
<dbReference type="InterPro" id="IPR000330">
    <property type="entry name" value="SNF2_N"/>
</dbReference>
<dbReference type="Gene3D" id="3.40.50.300">
    <property type="entry name" value="P-loop containing nucleotide triphosphate hydrolases"/>
    <property type="match status" value="1"/>
</dbReference>
<reference evidence="6 7" key="1">
    <citation type="submission" date="2018-06" db="EMBL/GenBank/DDBJ databases">
        <title>Genomic Encyclopedia of Archaeal and Bacterial Type Strains, Phase II (KMG-II): from individual species to whole genera.</title>
        <authorList>
            <person name="Goeker M."/>
        </authorList>
    </citation>
    <scope>NUCLEOTIDE SEQUENCE [LARGE SCALE GENOMIC DNA]</scope>
    <source>
        <strain evidence="6 7">KACC 16626</strain>
    </source>
</reference>
<dbReference type="InterPro" id="IPR014001">
    <property type="entry name" value="Helicase_ATP-bd"/>
</dbReference>
<dbReference type="Pfam" id="PF08455">
    <property type="entry name" value="SNF2_assoc"/>
    <property type="match status" value="1"/>
</dbReference>
<dbReference type="GO" id="GO:0008270">
    <property type="term" value="F:zinc ion binding"/>
    <property type="evidence" value="ECO:0007669"/>
    <property type="project" value="UniProtKB-KW"/>
</dbReference>
<keyword evidence="6" id="KW-0347">Helicase</keyword>
<name>A0A318TKA1_9BACL</name>
<dbReference type="Gene3D" id="3.40.50.10810">
    <property type="entry name" value="Tandem AAA-ATPase domain"/>
    <property type="match status" value="1"/>
</dbReference>
<dbReference type="PROSITE" id="PS51192">
    <property type="entry name" value="HELICASE_ATP_BIND_1"/>
    <property type="match status" value="1"/>
</dbReference>
<dbReference type="CDD" id="cd18793">
    <property type="entry name" value="SF2_C_SNF"/>
    <property type="match status" value="1"/>
</dbReference>
<dbReference type="PANTHER" id="PTHR10799">
    <property type="entry name" value="SNF2/RAD54 HELICASE FAMILY"/>
    <property type="match status" value="1"/>
</dbReference>
<dbReference type="SMART" id="SM00487">
    <property type="entry name" value="DEXDc"/>
    <property type="match status" value="1"/>
</dbReference>
<evidence type="ECO:0000256" key="2">
    <source>
        <dbReference type="PROSITE-ProRule" id="PRU00325"/>
    </source>
</evidence>
<keyword evidence="1" id="KW-0378">Hydrolase</keyword>
<dbReference type="RefSeq" id="WP_107936556.1">
    <property type="nucleotide sequence ID" value="NZ_CP085009.1"/>
</dbReference>
<dbReference type="InterPro" id="IPR049730">
    <property type="entry name" value="SNF2/RAD54-like_C"/>
</dbReference>
<dbReference type="Pfam" id="PF00176">
    <property type="entry name" value="SNF2-rel_dom"/>
    <property type="match status" value="1"/>
</dbReference>
<gene>
    <name evidence="6" type="ORF">BJ095_12538</name>
</gene>
<proteinExistence type="predicted"/>
<comment type="caution">
    <text evidence="6">The sequence shown here is derived from an EMBL/GenBank/DDBJ whole genome shotgun (WGS) entry which is preliminary data.</text>
</comment>
<dbReference type="Proteomes" id="UP000247416">
    <property type="component" value="Unassembled WGS sequence"/>
</dbReference>
<dbReference type="GO" id="GO:0016787">
    <property type="term" value="F:hydrolase activity"/>
    <property type="evidence" value="ECO:0007669"/>
    <property type="project" value="UniProtKB-KW"/>
</dbReference>
<dbReference type="InterPro" id="IPR038718">
    <property type="entry name" value="SNF2-like_sf"/>
</dbReference>
<protein>
    <submittedName>
        <fullName evidence="6">SNF2 family DNA or RNA helicase</fullName>
    </submittedName>
</protein>
<keyword evidence="7" id="KW-1185">Reference proteome</keyword>
<evidence type="ECO:0000259" key="5">
    <source>
        <dbReference type="PROSITE" id="PS51194"/>
    </source>
</evidence>
<dbReference type="SUPFAM" id="SSF52540">
    <property type="entry name" value="P-loop containing nucleoside triphosphate hydrolases"/>
    <property type="match status" value="2"/>
</dbReference>
<dbReference type="AlphaFoldDB" id="A0A318TKA1"/>
<evidence type="ECO:0000259" key="4">
    <source>
        <dbReference type="PROSITE" id="PS51192"/>
    </source>
</evidence>
<keyword evidence="2" id="KW-0862">Zinc</keyword>
<evidence type="ECO:0000259" key="3">
    <source>
        <dbReference type="PROSITE" id="PS50966"/>
    </source>
</evidence>
<dbReference type="Pfam" id="PF00271">
    <property type="entry name" value="Helicase_C"/>
    <property type="match status" value="1"/>
</dbReference>
<dbReference type="InterPro" id="IPR001650">
    <property type="entry name" value="Helicase_C-like"/>
</dbReference>
<keyword evidence="6" id="KW-0067">ATP-binding</keyword>
<dbReference type="GO" id="GO:0004386">
    <property type="term" value="F:helicase activity"/>
    <property type="evidence" value="ECO:0007669"/>
    <property type="project" value="UniProtKB-KW"/>
</dbReference>
<evidence type="ECO:0000256" key="1">
    <source>
        <dbReference type="ARBA" id="ARBA00022801"/>
    </source>
</evidence>
<dbReference type="InterPro" id="IPR013663">
    <property type="entry name" value="Helicase_SWF/SNF/SWI_bac"/>
</dbReference>
<evidence type="ECO:0000313" key="6">
    <source>
        <dbReference type="EMBL" id="PYF04250.1"/>
    </source>
</evidence>
<accession>A0A318TKA1</accession>
<keyword evidence="2" id="KW-0863">Zinc-finger</keyword>
<dbReference type="OrthoDB" id="9760715at2"/>
<dbReference type="GO" id="GO:0005524">
    <property type="term" value="F:ATP binding"/>
    <property type="evidence" value="ECO:0007669"/>
    <property type="project" value="InterPro"/>
</dbReference>
<keyword evidence="2" id="KW-0479">Metal-binding</keyword>
<sequence>MDIQLNLKTIKDMCGAFSFKRGDSFYRAGKVKISNHSSEVCEATVKGTEDFHVKVEKARNGGFQASCSCPTLPNFRHSCQHIAAVLISLYEMKKQGIAPSNLHIDRSKEHELTDDFMTLFTQEKSRKSGHQRHFEKREMIEARFNIKPLLIHKEEYLFGIELDIASVKVQDIRQFLRDVRNGKNSYISPSVKYNPDLQCFATEVDALIHQLIHVAHDESVYLETKSDVSGFTVSQEILLIPPSAWTKLKPILLNVPFVTLEQEDFSYTSLKFQDDPPPISFYLVEDQQNFQLHMKGFNKLIIIDAYNVVLSEGKIYQLDGQDCDRLVQLKKMVVAPSANVIPINKDQIDFFMKKVVPGLKKVGNVQLSRGVTERFMKTPLVVKVYLDRLKNRLLAGLEFHYENMIIQPLESRETPIGPLIVRDLAKEDEILELMVDSGFTITEGGYYMQNEELEYEFLYHTVPKLQKLAQVYATTAVRVRIVRENAFPKIRVKVPKDRTDWLEFKFEMDGIADKHIKEMLKALKIKQKYYRLPSGSLLSLESKEMEEVRRFLSAVPAQEDGFESSLDMPIIEGLKFFDLIDQSEVFSPEQSFRQFVDQLLQPESLDFDVPESLNAILRDYQKQGFKWMKALASYGFGGILADDMGLGKTVQSITFIVSELANIREQKLPVLIVCPSSLTYNWLHEIGTFAPELEAIIIDGKKTEREKLLQEVDVVDVIITSYPLLRKDSNWYEKQAFHTVFFDEAQSFKNPYTQTARTVKKIKAKNRFGLTGTPIENSLEELWSLYHVVFPQLFQGLEEYSHLARKSIARRVRPFLLRRVKSDVLPELPEKYEQLDISELLPEQKKLYTALLAKLRNDALKHLDKETFQKNRIRILAGLTRLRQICCHPALFVEGYKGGSAKFEQLLQILEESRASGRRVLIFSQFTKMLELIGRELTIRGETYFYLDGQTPSEERVDLCNRFNDGEENLFLISLKAGGTGLNLTGADTVILYDLWWNPAVEDQAADRAYRMGQKNDVQVIKMVAKGTIEEKMNVLQGKKRDLISEVVETDAKVSPTLTEEDIRDILMI</sequence>
<organism evidence="6 7">
    <name type="scientific">Ureibacillus chungkukjangi</name>
    <dbReference type="NCBI Taxonomy" id="1202712"/>
    <lineage>
        <taxon>Bacteria</taxon>
        <taxon>Bacillati</taxon>
        <taxon>Bacillota</taxon>
        <taxon>Bacilli</taxon>
        <taxon>Bacillales</taxon>
        <taxon>Caryophanaceae</taxon>
        <taxon>Ureibacillus</taxon>
    </lineage>
</organism>
<feature type="domain" description="Helicase ATP-binding" evidence="4">
    <location>
        <begin position="629"/>
        <end position="792"/>
    </location>
</feature>
<dbReference type="SMART" id="SM00490">
    <property type="entry name" value="HELICc"/>
    <property type="match status" value="1"/>
</dbReference>
<dbReference type="PROSITE" id="PS51194">
    <property type="entry name" value="HELICASE_CTER"/>
    <property type="match status" value="1"/>
</dbReference>
<keyword evidence="6" id="KW-0547">Nucleotide-binding</keyword>
<dbReference type="PROSITE" id="PS50966">
    <property type="entry name" value="ZF_SWIM"/>
    <property type="match status" value="1"/>
</dbReference>